<dbReference type="Proteomes" id="UP000663874">
    <property type="component" value="Unassembled WGS sequence"/>
</dbReference>
<sequence>MKTCSFRGAQPRSDLEGLFCSKDEPQANYSMIPCQNPSCTCCHPVNNEKKTQPWPVVNFASSSRYQFINGYTTYLNCPATCNTTNIIYTMTCPCGQYDYIDSTAETLADAMAYHRKYGNRIIHELLTGSSLFPYMTSNSFELEREKTSKMRLYQHSSRCPIALRLFLDCNPSYWCFIPLSCDEQATENTVDLQGTSDTNSVSVPVIANGVVNNPRVIQYCIRVPSPPAAYVFSDGQLQQQHSFFEQMVASPIQQLPYVKIDLYRMAIIAVLPDDRSIILRYIIETLFIIYTETKLNMICPIGGNAEQRYGRPYDLIWCANLNHSSM</sequence>
<comment type="caution">
    <text evidence="1">The sequence shown here is derived from an EMBL/GenBank/DDBJ whole genome shotgun (WGS) entry which is preliminary data.</text>
</comment>
<evidence type="ECO:0000313" key="2">
    <source>
        <dbReference type="Proteomes" id="UP000663874"/>
    </source>
</evidence>
<dbReference type="AlphaFoldDB" id="A0A819Z5X4"/>
<organism evidence="1 2">
    <name type="scientific">Rotaria sordida</name>
    <dbReference type="NCBI Taxonomy" id="392033"/>
    <lineage>
        <taxon>Eukaryota</taxon>
        <taxon>Metazoa</taxon>
        <taxon>Spiralia</taxon>
        <taxon>Gnathifera</taxon>
        <taxon>Rotifera</taxon>
        <taxon>Eurotatoria</taxon>
        <taxon>Bdelloidea</taxon>
        <taxon>Philodinida</taxon>
        <taxon>Philodinidae</taxon>
        <taxon>Rotaria</taxon>
    </lineage>
</organism>
<reference evidence="1" key="1">
    <citation type="submission" date="2021-02" db="EMBL/GenBank/DDBJ databases">
        <authorList>
            <person name="Nowell W R."/>
        </authorList>
    </citation>
    <scope>NUCLEOTIDE SEQUENCE</scope>
</reference>
<evidence type="ECO:0000313" key="1">
    <source>
        <dbReference type="EMBL" id="CAF4168638.1"/>
    </source>
</evidence>
<gene>
    <name evidence="1" type="ORF">FNK824_LOCUS34566</name>
</gene>
<proteinExistence type="predicted"/>
<name>A0A819Z5X4_9BILA</name>
<dbReference type="EMBL" id="CAJOBE010013717">
    <property type="protein sequence ID" value="CAF4168638.1"/>
    <property type="molecule type" value="Genomic_DNA"/>
</dbReference>
<accession>A0A819Z5X4</accession>
<protein>
    <submittedName>
        <fullName evidence="1">Uncharacterized protein</fullName>
    </submittedName>
</protein>